<feature type="compositionally biased region" description="Pro residues" evidence="1">
    <location>
        <begin position="209"/>
        <end position="219"/>
    </location>
</feature>
<feature type="region of interest" description="Disordered" evidence="1">
    <location>
        <begin position="169"/>
        <end position="219"/>
    </location>
</feature>
<feature type="compositionally biased region" description="Low complexity" evidence="1">
    <location>
        <begin position="174"/>
        <end position="188"/>
    </location>
</feature>
<evidence type="ECO:0008006" key="4">
    <source>
        <dbReference type="Google" id="ProtNLM"/>
    </source>
</evidence>
<dbReference type="AlphaFoldDB" id="D5SI16"/>
<sequence>MSCAAHPVRTGSARSSSWSSRLSRCCTGGRAGSGCPYRRGCWWGCCWGRCSCTRSPTDSGCWARWRAGSRAGGDLAAFVDCAREVTAFLPGGLVPAPAVLATAAEIVLGAGLLLGVRVRLAAFGAGLLNLPFAVSMSLSMPPQEQFHYGVFVPAAGMLVLASGERPPLPGRGAGAAPGAASPRPGCGADVRGSWLREPPCRAGESCRPPSRPVPPRPPW</sequence>
<keyword evidence="2" id="KW-0614">Plasmid</keyword>
<gene>
    <name evidence="2" type="ORF">SCLAV_p0066</name>
</gene>
<keyword evidence="3" id="KW-1185">Reference proteome</keyword>
<reference evidence="2 3" key="1">
    <citation type="journal article" date="2010" name="Genome Biol. Evol.">
        <title>The sequence of a 1.8-mb bacterial linear plasmid reveals a rich evolutionary reservoir of secondary metabolic pathways.</title>
        <authorList>
            <person name="Medema M.H."/>
            <person name="Trefzer A."/>
            <person name="Kovalchuk A."/>
            <person name="van den Berg M."/>
            <person name="Mueller U."/>
            <person name="Heijne W."/>
            <person name="Wu L."/>
            <person name="Alam M.T."/>
            <person name="Ronning C.M."/>
            <person name="Nierman W.C."/>
            <person name="Bovenberg R.A.L."/>
            <person name="Breitling R."/>
            <person name="Takano E."/>
        </authorList>
    </citation>
    <scope>NUCLEOTIDE SEQUENCE [LARGE SCALE GENOMIC DNA]</scope>
    <source>
        <strain evidence="3">ATCC 27064 / DSM 738 / JCM 4710 / NBRC 13307 / NCIMB 12785 / NRRL 3585 / VKM Ac-602</strain>
        <plasmid evidence="2">pSCL4</plasmid>
    </source>
</reference>
<organism evidence="2 3">
    <name type="scientific">Streptomyces clavuligerus</name>
    <dbReference type="NCBI Taxonomy" id="1901"/>
    <lineage>
        <taxon>Bacteria</taxon>
        <taxon>Bacillati</taxon>
        <taxon>Actinomycetota</taxon>
        <taxon>Actinomycetes</taxon>
        <taxon>Kitasatosporales</taxon>
        <taxon>Streptomycetaceae</taxon>
        <taxon>Streptomyces</taxon>
    </lineage>
</organism>
<dbReference type="Proteomes" id="UP000002357">
    <property type="component" value="Plasmid pSCL4"/>
</dbReference>
<evidence type="ECO:0000313" key="3">
    <source>
        <dbReference type="Proteomes" id="UP000002357"/>
    </source>
</evidence>
<proteinExistence type="predicted"/>
<accession>D5SI16</accession>
<dbReference type="EMBL" id="CM000914">
    <property type="protein sequence ID" value="EFG03559.2"/>
    <property type="molecule type" value="Genomic_DNA"/>
</dbReference>
<name>D5SI16_STRCL</name>
<evidence type="ECO:0000313" key="2">
    <source>
        <dbReference type="EMBL" id="EFG03559.2"/>
    </source>
</evidence>
<geneLocation type="plasmid" evidence="2 3">
    <name>pSCL4</name>
</geneLocation>
<protein>
    <recommendedName>
        <fullName evidence="4">DoxX family protein</fullName>
    </recommendedName>
</protein>
<evidence type="ECO:0000256" key="1">
    <source>
        <dbReference type="SAM" id="MobiDB-lite"/>
    </source>
</evidence>